<dbReference type="InterPro" id="IPR017557">
    <property type="entry name" value="Holo-ACP_synthase"/>
</dbReference>
<evidence type="ECO:0000256" key="1">
    <source>
        <dbReference type="ARBA" id="ARBA00022679"/>
    </source>
</evidence>
<keyword evidence="6" id="KW-1185">Reference proteome</keyword>
<dbReference type="Pfam" id="PF10620">
    <property type="entry name" value="MdcG"/>
    <property type="match status" value="1"/>
</dbReference>
<dbReference type="Proteomes" id="UP001165267">
    <property type="component" value="Unassembled WGS sequence"/>
</dbReference>
<proteinExistence type="predicted"/>
<protein>
    <submittedName>
        <fullName evidence="5">Malonate decarboxylase holo-[acyl-carrier-protein] synthase</fullName>
    </submittedName>
</protein>
<gene>
    <name evidence="5" type="primary">mdcG</name>
    <name evidence="5" type="ORF">NSP04_12490</name>
</gene>
<organism evidence="5 6">
    <name type="scientific">Limnobacter parvus</name>
    <dbReference type="NCBI Taxonomy" id="2939690"/>
    <lineage>
        <taxon>Bacteria</taxon>
        <taxon>Pseudomonadati</taxon>
        <taxon>Pseudomonadota</taxon>
        <taxon>Betaproteobacteria</taxon>
        <taxon>Burkholderiales</taxon>
        <taxon>Burkholderiaceae</taxon>
        <taxon>Limnobacter</taxon>
    </lineage>
</organism>
<evidence type="ECO:0000259" key="3">
    <source>
        <dbReference type="Pfam" id="PF10620"/>
    </source>
</evidence>
<dbReference type="Pfam" id="PF20866">
    <property type="entry name" value="MdcG_N"/>
    <property type="match status" value="1"/>
</dbReference>
<keyword evidence="1" id="KW-0808">Transferase</keyword>
<reference evidence="5" key="1">
    <citation type="submission" date="2022-07" db="EMBL/GenBank/DDBJ databases">
        <authorList>
            <person name="Xamxidin M."/>
        </authorList>
    </citation>
    <scope>NUCLEOTIDE SEQUENCE</scope>
    <source>
        <strain evidence="5">YS8-69</strain>
    </source>
</reference>
<dbReference type="InterPro" id="IPR049180">
    <property type="entry name" value="MdcG_C"/>
</dbReference>
<name>A0ABT1XJK4_9BURK</name>
<evidence type="ECO:0000313" key="6">
    <source>
        <dbReference type="Proteomes" id="UP001165267"/>
    </source>
</evidence>
<dbReference type="EMBL" id="JANKHG010000018">
    <property type="protein sequence ID" value="MCR2747471.1"/>
    <property type="molecule type" value="Genomic_DNA"/>
</dbReference>
<dbReference type="InterPro" id="IPR048903">
    <property type="entry name" value="MdcG_N"/>
</dbReference>
<feature type="domain" description="Phosphoribosyl-dephospho-CoA transferase MdcG C-terminal" evidence="3">
    <location>
        <begin position="98"/>
        <end position="217"/>
    </location>
</feature>
<accession>A0ABT1XJK4</accession>
<sequence length="233" mass="25710">MLDALGHAFNRHDLVWLNIDAVKHAEYSGPAPMEPISALSLLHRWVLGNYPLIVARQADVPQGMLRVGLAEPASWGKRRLSFLVNPSDVLQHQTGPLLADVLAKLPLGWRFGANMLLVYLNELNMPAHVYGSTAIEALTGLPCITENSDLDVLFKPTSWESVSGLCARLKQLSQDHPTFKVDGEVLNPAGDAVHWLELCSENEQVLAKSNTEVRLMKLSEFKNAFEPQAGEVQ</sequence>
<evidence type="ECO:0000313" key="5">
    <source>
        <dbReference type="EMBL" id="MCR2747471.1"/>
    </source>
</evidence>
<feature type="domain" description="Phosphoribosyl-dephospho-CoA transferase MdcG N-terminal" evidence="4">
    <location>
        <begin position="11"/>
        <end position="94"/>
    </location>
</feature>
<evidence type="ECO:0000259" key="4">
    <source>
        <dbReference type="Pfam" id="PF20866"/>
    </source>
</evidence>
<keyword evidence="2" id="KW-0548">Nucleotidyltransferase</keyword>
<comment type="caution">
    <text evidence="5">The sequence shown here is derived from an EMBL/GenBank/DDBJ whole genome shotgun (WGS) entry which is preliminary data.</text>
</comment>
<dbReference type="RefSeq" id="WP_257512680.1">
    <property type="nucleotide sequence ID" value="NZ_JANKHG010000018.1"/>
</dbReference>
<evidence type="ECO:0000256" key="2">
    <source>
        <dbReference type="ARBA" id="ARBA00022695"/>
    </source>
</evidence>
<dbReference type="NCBIfam" id="TIGR03135">
    <property type="entry name" value="malonate_mdcG"/>
    <property type="match status" value="1"/>
</dbReference>